<keyword evidence="2" id="KW-1185">Reference proteome</keyword>
<sequence>EDVRLVYLSNKHLPPLCPTTITPTINGIINYLNIISDAGNRLERLVLEIYPRANARAINAENRVVDLQTQLTNLQTQIADSQTQLATLQNDYDLLYQAYRAHKLNYHLLKATCIEKNKHILELLQEKFVSRLLNRQFQIQAQQNSQQLQNFAEDLTSIAPLIAKIPNYSRQILPDEWYQRINQILTLLSIMVAAFDNPLRANTLKSKIAGKYTNIPAQHT</sequence>
<reference evidence="1" key="1">
    <citation type="submission" date="2021-06" db="EMBL/GenBank/DDBJ databases">
        <authorList>
            <person name="Kallberg Y."/>
            <person name="Tangrot J."/>
            <person name="Rosling A."/>
        </authorList>
    </citation>
    <scope>NUCLEOTIDE SEQUENCE</scope>
    <source>
        <strain evidence="1">28 12/20/2015</strain>
    </source>
</reference>
<evidence type="ECO:0000313" key="2">
    <source>
        <dbReference type="Proteomes" id="UP000789366"/>
    </source>
</evidence>
<gene>
    <name evidence="1" type="ORF">SPELUC_LOCUS7438</name>
</gene>
<proteinExistence type="predicted"/>
<feature type="non-terminal residue" evidence="1">
    <location>
        <position position="1"/>
    </location>
</feature>
<comment type="caution">
    <text evidence="1">The sequence shown here is derived from an EMBL/GenBank/DDBJ whole genome shotgun (WGS) entry which is preliminary data.</text>
</comment>
<dbReference type="EMBL" id="CAJVPW010009826">
    <property type="protein sequence ID" value="CAG8609358.1"/>
    <property type="molecule type" value="Genomic_DNA"/>
</dbReference>
<evidence type="ECO:0000313" key="1">
    <source>
        <dbReference type="EMBL" id="CAG8609358.1"/>
    </source>
</evidence>
<dbReference type="Proteomes" id="UP000789366">
    <property type="component" value="Unassembled WGS sequence"/>
</dbReference>
<organism evidence="1 2">
    <name type="scientific">Cetraspora pellucida</name>
    <dbReference type="NCBI Taxonomy" id="1433469"/>
    <lineage>
        <taxon>Eukaryota</taxon>
        <taxon>Fungi</taxon>
        <taxon>Fungi incertae sedis</taxon>
        <taxon>Mucoromycota</taxon>
        <taxon>Glomeromycotina</taxon>
        <taxon>Glomeromycetes</taxon>
        <taxon>Diversisporales</taxon>
        <taxon>Gigasporaceae</taxon>
        <taxon>Cetraspora</taxon>
    </lineage>
</organism>
<feature type="non-terminal residue" evidence="1">
    <location>
        <position position="220"/>
    </location>
</feature>
<name>A0ACA9MT00_9GLOM</name>
<accession>A0ACA9MT00</accession>
<protein>
    <submittedName>
        <fullName evidence="1">1631_t:CDS:1</fullName>
    </submittedName>
</protein>